<name>A0AAE1AIS7_9GAST</name>
<evidence type="ECO:0000313" key="2">
    <source>
        <dbReference type="Proteomes" id="UP001283361"/>
    </source>
</evidence>
<comment type="caution">
    <text evidence="1">The sequence shown here is derived from an EMBL/GenBank/DDBJ whole genome shotgun (WGS) entry which is preliminary data.</text>
</comment>
<sequence>MKKPRHSSERNMFTFVTNSSCDVIKFSAYRKFYLRCNFFPSLGSHALYLKQFFPLLGLTRSVSKISHHTQIFSSLLHPSPSPFPHLSLPLGLPCSISLPCTYQALIYVELKSSTRLQENSRTVELELRSKSRDRVTLQERRGRLAVCDLRPGPRGCSPPSCLNCEQPRHGGLALMSAMLEL</sequence>
<dbReference type="EMBL" id="JAWDGP010001763">
    <property type="protein sequence ID" value="KAK3788423.1"/>
    <property type="molecule type" value="Genomic_DNA"/>
</dbReference>
<accession>A0AAE1AIS7</accession>
<evidence type="ECO:0000313" key="1">
    <source>
        <dbReference type="EMBL" id="KAK3788423.1"/>
    </source>
</evidence>
<organism evidence="1 2">
    <name type="scientific">Elysia crispata</name>
    <name type="common">lettuce slug</name>
    <dbReference type="NCBI Taxonomy" id="231223"/>
    <lineage>
        <taxon>Eukaryota</taxon>
        <taxon>Metazoa</taxon>
        <taxon>Spiralia</taxon>
        <taxon>Lophotrochozoa</taxon>
        <taxon>Mollusca</taxon>
        <taxon>Gastropoda</taxon>
        <taxon>Heterobranchia</taxon>
        <taxon>Euthyneura</taxon>
        <taxon>Panpulmonata</taxon>
        <taxon>Sacoglossa</taxon>
        <taxon>Placobranchoidea</taxon>
        <taxon>Plakobranchidae</taxon>
        <taxon>Elysia</taxon>
    </lineage>
</organism>
<gene>
    <name evidence="1" type="ORF">RRG08_012597</name>
</gene>
<proteinExistence type="predicted"/>
<reference evidence="1" key="1">
    <citation type="journal article" date="2023" name="G3 (Bethesda)">
        <title>A reference genome for the long-term kleptoplast-retaining sea slug Elysia crispata morphotype clarki.</title>
        <authorList>
            <person name="Eastman K.E."/>
            <person name="Pendleton A.L."/>
            <person name="Shaikh M.A."/>
            <person name="Suttiyut T."/>
            <person name="Ogas R."/>
            <person name="Tomko P."/>
            <person name="Gavelis G."/>
            <person name="Widhalm J.R."/>
            <person name="Wisecaver J.H."/>
        </authorList>
    </citation>
    <scope>NUCLEOTIDE SEQUENCE</scope>
    <source>
        <strain evidence="1">ECLA1</strain>
    </source>
</reference>
<protein>
    <submittedName>
        <fullName evidence="1">Uncharacterized protein</fullName>
    </submittedName>
</protein>
<keyword evidence="2" id="KW-1185">Reference proteome</keyword>
<dbReference type="AlphaFoldDB" id="A0AAE1AIS7"/>
<dbReference type="Proteomes" id="UP001283361">
    <property type="component" value="Unassembled WGS sequence"/>
</dbReference>